<reference evidence="2" key="1">
    <citation type="submission" date="2016-06" db="EMBL/GenBank/DDBJ databases">
        <title>Parallel loss of symbiosis genes in relatives of nitrogen-fixing non-legume Parasponia.</title>
        <authorList>
            <person name="Van Velzen R."/>
            <person name="Holmer R."/>
            <person name="Bu F."/>
            <person name="Rutten L."/>
            <person name="Van Zeijl A."/>
            <person name="Liu W."/>
            <person name="Santuari L."/>
            <person name="Cao Q."/>
            <person name="Sharma T."/>
            <person name="Shen D."/>
            <person name="Roswanjaya Y."/>
            <person name="Wardhani T."/>
            <person name="Kalhor M.S."/>
            <person name="Jansen J."/>
            <person name="Van den Hoogen J."/>
            <person name="Gungor B."/>
            <person name="Hartog M."/>
            <person name="Hontelez J."/>
            <person name="Verver J."/>
            <person name="Yang W.-C."/>
            <person name="Schijlen E."/>
            <person name="Repin R."/>
            <person name="Schilthuizen M."/>
            <person name="Schranz E."/>
            <person name="Heidstra R."/>
            <person name="Miyata K."/>
            <person name="Fedorova E."/>
            <person name="Kohlen W."/>
            <person name="Bisseling T."/>
            <person name="Smit S."/>
            <person name="Geurts R."/>
        </authorList>
    </citation>
    <scope>NUCLEOTIDE SEQUENCE [LARGE SCALE GENOMIC DNA]</scope>
    <source>
        <strain evidence="2">cv. WU1-14</strain>
    </source>
</reference>
<gene>
    <name evidence="1" type="ORF">PanWU01x14_125870</name>
</gene>
<sequence length="102" mass="12054">MTKAIQNFIWSGSILQKKLVQVLWRKCCRPNEEGSLGFRDLSLLNKALLKKFTWRVITVDSDLFSYLRAHFFKSNGDFRYQIKSFIWAGLHPLCQDHREKSC</sequence>
<name>A0A2P5CTA8_PARAD</name>
<organism evidence="1 2">
    <name type="scientific">Parasponia andersonii</name>
    <name type="common">Sponia andersonii</name>
    <dbReference type="NCBI Taxonomy" id="3476"/>
    <lineage>
        <taxon>Eukaryota</taxon>
        <taxon>Viridiplantae</taxon>
        <taxon>Streptophyta</taxon>
        <taxon>Embryophyta</taxon>
        <taxon>Tracheophyta</taxon>
        <taxon>Spermatophyta</taxon>
        <taxon>Magnoliopsida</taxon>
        <taxon>eudicotyledons</taxon>
        <taxon>Gunneridae</taxon>
        <taxon>Pentapetalae</taxon>
        <taxon>rosids</taxon>
        <taxon>fabids</taxon>
        <taxon>Rosales</taxon>
        <taxon>Cannabaceae</taxon>
        <taxon>Parasponia</taxon>
    </lineage>
</organism>
<dbReference type="AlphaFoldDB" id="A0A2P5CTA8"/>
<dbReference type="Proteomes" id="UP000237105">
    <property type="component" value="Unassembled WGS sequence"/>
</dbReference>
<dbReference type="OrthoDB" id="1194645at2759"/>
<keyword evidence="2" id="KW-1185">Reference proteome</keyword>
<evidence type="ECO:0000313" key="2">
    <source>
        <dbReference type="Proteomes" id="UP000237105"/>
    </source>
</evidence>
<dbReference type="EMBL" id="JXTB01000097">
    <property type="protein sequence ID" value="PON64273.1"/>
    <property type="molecule type" value="Genomic_DNA"/>
</dbReference>
<comment type="caution">
    <text evidence="1">The sequence shown here is derived from an EMBL/GenBank/DDBJ whole genome shotgun (WGS) entry which is preliminary data.</text>
</comment>
<evidence type="ECO:0000313" key="1">
    <source>
        <dbReference type="EMBL" id="PON64273.1"/>
    </source>
</evidence>
<accession>A0A2P5CTA8</accession>
<proteinExistence type="predicted"/>
<protein>
    <submittedName>
        <fullName evidence="1">Uncharacterized protein</fullName>
    </submittedName>
</protein>